<organism evidence="8 9">
    <name type="scientific">Cronobacter phage vB_CsaP_009</name>
    <dbReference type="NCBI Taxonomy" id="2699738"/>
    <lineage>
        <taxon>Viruses</taxon>
        <taxon>Duplodnaviria</taxon>
        <taxon>Heunggongvirae</taxon>
        <taxon>Uroviricota</taxon>
        <taxon>Caudoviricetes</taxon>
        <taxon>Grimontviridae</taxon>
        <taxon>Privateervirus</taxon>
        <taxon>Privateervirus pv009</taxon>
    </lineage>
</organism>
<dbReference type="PROSITE" id="PS51257">
    <property type="entry name" value="PROKAR_LIPOPROTEIN"/>
    <property type="match status" value="1"/>
</dbReference>
<reference evidence="8 9" key="1">
    <citation type="submission" date="2020-01" db="EMBL/GenBank/DDBJ databases">
        <title>Isolation, characterization and genomic analysis of a lytic bacteriophage vB_CsaP_009 infecting Cronobacter.</title>
        <authorList>
            <person name="Soleimani-Delfan A."/>
            <person name="Shahin K."/>
            <person name="Barazandeh M."/>
            <person name="Komijani M."/>
        </authorList>
    </citation>
    <scope>NUCLEOTIDE SEQUENCE [LARGE SCALE GENOMIC DNA]</scope>
</reference>
<feature type="transmembrane region" description="Helical" evidence="7">
    <location>
        <begin position="135"/>
        <end position="152"/>
    </location>
</feature>
<name>A0A679FGE2_9CAUD</name>
<evidence type="ECO:0000256" key="1">
    <source>
        <dbReference type="ARBA" id="ARBA00004651"/>
    </source>
</evidence>
<dbReference type="GeneID" id="55603539"/>
<evidence type="ECO:0000256" key="2">
    <source>
        <dbReference type="ARBA" id="ARBA00022448"/>
    </source>
</evidence>
<feature type="transmembrane region" description="Helical" evidence="7">
    <location>
        <begin position="112"/>
        <end position="129"/>
    </location>
</feature>
<proteinExistence type="predicted"/>
<evidence type="ECO:0000313" key="8">
    <source>
        <dbReference type="EMBL" id="BBU72751.1"/>
    </source>
</evidence>
<evidence type="ECO:0000313" key="9">
    <source>
        <dbReference type="Proteomes" id="UP000479051"/>
    </source>
</evidence>
<evidence type="ECO:0000256" key="3">
    <source>
        <dbReference type="ARBA" id="ARBA00022475"/>
    </source>
</evidence>
<keyword evidence="2" id="KW-0813">Transport</keyword>
<evidence type="ECO:0000256" key="4">
    <source>
        <dbReference type="ARBA" id="ARBA00022692"/>
    </source>
</evidence>
<keyword evidence="5 7" id="KW-1133">Transmembrane helix</keyword>
<dbReference type="GO" id="GO:0034257">
    <property type="term" value="F:nicotinamide riboside transmembrane transporter activity"/>
    <property type="evidence" value="ECO:0007669"/>
    <property type="project" value="InterPro"/>
</dbReference>
<keyword evidence="6 7" id="KW-0472">Membrane</keyword>
<keyword evidence="3" id="KW-1003">Cell membrane</keyword>
<dbReference type="PANTHER" id="PTHR36122:SF2">
    <property type="entry name" value="NICOTINAMIDE RIBOSIDE TRANSPORTER PNUC"/>
    <property type="match status" value="1"/>
</dbReference>
<feature type="transmembrane region" description="Helical" evidence="7">
    <location>
        <begin position="36"/>
        <end position="65"/>
    </location>
</feature>
<feature type="transmembrane region" description="Helical" evidence="7">
    <location>
        <begin position="6"/>
        <end position="29"/>
    </location>
</feature>
<dbReference type="SMR" id="A0A679FGE2"/>
<sequence length="207" mass="23154">MVKHLKSIWGFIAPSLILGACVVSGASLLTTITSLVGVLFVIGVAFRIPSCNLLGFILCILLGYMSYEAGFIINMIVNTFILAPLQIIAYFQWKGKDLIGKTITDNINKYHLIIFSTLAIIYTNIMLYTGSTMPVHDVLSGALIITSTLLLMADTKKQWYYWIPCNTIEVIMWFTAASLVPEVLAIAVMRVVFLVNSFIGWFEWRNK</sequence>
<evidence type="ECO:0000256" key="6">
    <source>
        <dbReference type="ARBA" id="ARBA00023136"/>
    </source>
</evidence>
<dbReference type="RefSeq" id="YP_009833484.1">
    <property type="nucleotide sequence ID" value="NC_048664.1"/>
</dbReference>
<comment type="subcellular location">
    <subcellularLocation>
        <location evidence="1">Cell membrane</location>
        <topology evidence="1">Multi-pass membrane protein</topology>
    </subcellularLocation>
</comment>
<accession>A0A679FGE2</accession>
<dbReference type="GO" id="GO:0005886">
    <property type="term" value="C:plasma membrane"/>
    <property type="evidence" value="ECO:0007669"/>
    <property type="project" value="UniProtKB-SubCell"/>
</dbReference>
<dbReference type="InterPro" id="IPR006419">
    <property type="entry name" value="NMN_transpt_PnuC"/>
</dbReference>
<dbReference type="Pfam" id="PF04973">
    <property type="entry name" value="NMN_transporter"/>
    <property type="match status" value="1"/>
</dbReference>
<dbReference type="Proteomes" id="UP000479051">
    <property type="component" value="Segment"/>
</dbReference>
<dbReference type="PANTHER" id="PTHR36122">
    <property type="entry name" value="NICOTINAMIDE RIBOSIDE TRANSPORTER PNUC"/>
    <property type="match status" value="1"/>
</dbReference>
<protein>
    <submittedName>
        <fullName evidence="8">Putative nicotinamide ribonucleoside or mononucleotide transporter</fullName>
    </submittedName>
</protein>
<keyword evidence="9" id="KW-1185">Reference proteome</keyword>
<dbReference type="NCBIfam" id="TIGR01528">
    <property type="entry name" value="NMN_trans_PnuC"/>
    <property type="match status" value="1"/>
</dbReference>
<feature type="transmembrane region" description="Helical" evidence="7">
    <location>
        <begin position="71"/>
        <end position="91"/>
    </location>
</feature>
<keyword evidence="4 7" id="KW-0812">Transmembrane</keyword>
<dbReference type="EMBL" id="LC519601">
    <property type="protein sequence ID" value="BBU72751.1"/>
    <property type="molecule type" value="Genomic_DNA"/>
</dbReference>
<dbReference type="KEGG" id="vg:55603539"/>
<evidence type="ECO:0000256" key="7">
    <source>
        <dbReference type="SAM" id="Phobius"/>
    </source>
</evidence>
<evidence type="ECO:0000256" key="5">
    <source>
        <dbReference type="ARBA" id="ARBA00022989"/>
    </source>
</evidence>